<protein>
    <submittedName>
        <fullName evidence="2">Uncharacterized protein</fullName>
    </submittedName>
</protein>
<proteinExistence type="predicted"/>
<reference evidence="2 3" key="1">
    <citation type="journal article" date="2018" name="Nat. Biotechnol.">
        <title>A standardized bacterial taxonomy based on genome phylogeny substantially revises the tree of life.</title>
        <authorList>
            <person name="Parks D.H."/>
            <person name="Chuvochina M."/>
            <person name="Waite D.W."/>
            <person name="Rinke C."/>
            <person name="Skarshewski A."/>
            <person name="Chaumeil P.A."/>
            <person name="Hugenholtz P."/>
        </authorList>
    </citation>
    <scope>NUCLEOTIDE SEQUENCE [LARGE SCALE GENOMIC DNA]</scope>
    <source>
        <strain evidence="2">UBA10948</strain>
    </source>
</reference>
<evidence type="ECO:0000313" key="2">
    <source>
        <dbReference type="EMBL" id="HBK54211.1"/>
    </source>
</evidence>
<accession>A0A354YZS5</accession>
<feature type="transmembrane region" description="Helical" evidence="1">
    <location>
        <begin position="6"/>
        <end position="28"/>
    </location>
</feature>
<keyword evidence="1" id="KW-0812">Transmembrane</keyword>
<keyword evidence="1" id="KW-0472">Membrane</keyword>
<feature type="non-terminal residue" evidence="2">
    <location>
        <position position="110"/>
    </location>
</feature>
<comment type="caution">
    <text evidence="2">The sequence shown here is derived from an EMBL/GenBank/DDBJ whole genome shotgun (WGS) entry which is preliminary data.</text>
</comment>
<sequence>MKFKLLGLKTVIFGVVLVAGIAIGMLGIHYKTANAGNNYVFPKNQYGQTYGSSADATSYETEPDLIAAKGVNGTKGYVKRTDLEQPFPKTPQEAVALMKQNSAHPTREIP</sequence>
<evidence type="ECO:0000256" key="1">
    <source>
        <dbReference type="SAM" id="Phobius"/>
    </source>
</evidence>
<dbReference type="EMBL" id="DNZF01000211">
    <property type="protein sequence ID" value="HBK54211.1"/>
    <property type="molecule type" value="Genomic_DNA"/>
</dbReference>
<organism evidence="2 3">
    <name type="scientific">Syntrophomonas wolfei</name>
    <dbReference type="NCBI Taxonomy" id="863"/>
    <lineage>
        <taxon>Bacteria</taxon>
        <taxon>Bacillati</taxon>
        <taxon>Bacillota</taxon>
        <taxon>Clostridia</taxon>
        <taxon>Eubacteriales</taxon>
        <taxon>Syntrophomonadaceae</taxon>
        <taxon>Syntrophomonas</taxon>
    </lineage>
</organism>
<gene>
    <name evidence="2" type="ORF">DDZ44_09775</name>
</gene>
<dbReference type="AlphaFoldDB" id="A0A354YZS5"/>
<evidence type="ECO:0000313" key="3">
    <source>
        <dbReference type="Proteomes" id="UP000263273"/>
    </source>
</evidence>
<keyword evidence="1" id="KW-1133">Transmembrane helix</keyword>
<dbReference type="Proteomes" id="UP000263273">
    <property type="component" value="Unassembled WGS sequence"/>
</dbReference>
<name>A0A354YZS5_9FIRM</name>